<gene>
    <name evidence="14 19" type="primary">secA</name>
    <name evidence="19" type="ORF">J120_04555</name>
</gene>
<dbReference type="InterPro" id="IPR001650">
    <property type="entry name" value="Helicase_C-like"/>
</dbReference>
<dbReference type="GO" id="GO:0005886">
    <property type="term" value="C:plasma membrane"/>
    <property type="evidence" value="ECO:0007669"/>
    <property type="project" value="UniProtKB-SubCell"/>
</dbReference>
<dbReference type="Pfam" id="PF21090">
    <property type="entry name" value="P-loop_SecA"/>
    <property type="match status" value="2"/>
</dbReference>
<dbReference type="PROSITE" id="PS51196">
    <property type="entry name" value="SECA_MOTOR_DEAD"/>
    <property type="match status" value="1"/>
</dbReference>
<dbReference type="InterPro" id="IPR004027">
    <property type="entry name" value="SEC_C_motif"/>
</dbReference>
<dbReference type="EMBL" id="ARQD01000004">
    <property type="protein sequence ID" value="KIX84980.1"/>
    <property type="molecule type" value="Genomic_DNA"/>
</dbReference>
<evidence type="ECO:0000259" key="18">
    <source>
        <dbReference type="PROSITE" id="PS51196"/>
    </source>
</evidence>
<dbReference type="PANTHER" id="PTHR30612">
    <property type="entry name" value="SECA INNER MEMBRANE COMPONENT OF SEC PROTEIN SECRETION SYSTEM"/>
    <property type="match status" value="1"/>
</dbReference>
<dbReference type="Gene3D" id="3.10.450.50">
    <property type="match status" value="1"/>
</dbReference>
<evidence type="ECO:0000256" key="15">
    <source>
        <dbReference type="RuleBase" id="RU003874"/>
    </source>
</evidence>
<evidence type="ECO:0000313" key="20">
    <source>
        <dbReference type="Proteomes" id="UP000032214"/>
    </source>
</evidence>
<dbReference type="InterPro" id="IPR011130">
    <property type="entry name" value="SecA_preprotein_X-link_dom"/>
</dbReference>
<keyword evidence="12 14" id="KW-0811">Translocation</keyword>
<dbReference type="InterPro" id="IPR014001">
    <property type="entry name" value="Helicase_ATP-bd"/>
</dbReference>
<evidence type="ECO:0000256" key="8">
    <source>
        <dbReference type="ARBA" id="ARBA00022833"/>
    </source>
</evidence>
<protein>
    <recommendedName>
        <fullName evidence="14 15">Protein translocase subunit SecA</fullName>
        <ecNumber evidence="14">7.4.2.8</ecNumber>
    </recommendedName>
</protein>
<dbReference type="SMART" id="SM00958">
    <property type="entry name" value="SecA_PP_bind"/>
    <property type="match status" value="1"/>
</dbReference>
<dbReference type="Gene3D" id="3.90.1440.10">
    <property type="entry name" value="SecA, preprotein cross-linking domain"/>
    <property type="match status" value="1"/>
</dbReference>
<evidence type="ECO:0000256" key="7">
    <source>
        <dbReference type="ARBA" id="ARBA00022741"/>
    </source>
</evidence>
<dbReference type="PROSITE" id="PS51194">
    <property type="entry name" value="HELICASE_CTER"/>
    <property type="match status" value="1"/>
</dbReference>
<dbReference type="GO" id="GO:0005524">
    <property type="term" value="F:ATP binding"/>
    <property type="evidence" value="ECO:0007669"/>
    <property type="project" value="UniProtKB-UniRule"/>
</dbReference>
<dbReference type="Gene3D" id="3.40.50.300">
    <property type="entry name" value="P-loop containing nucleotide triphosphate hydrolases"/>
    <property type="match status" value="3"/>
</dbReference>
<dbReference type="HAMAP" id="MF_01382">
    <property type="entry name" value="SecA"/>
    <property type="match status" value="1"/>
</dbReference>
<evidence type="ECO:0000313" key="19">
    <source>
        <dbReference type="EMBL" id="KIX84980.1"/>
    </source>
</evidence>
<dbReference type="PROSITE" id="PS01312">
    <property type="entry name" value="SECA"/>
    <property type="match status" value="1"/>
</dbReference>
<dbReference type="EC" id="7.4.2.8" evidence="14"/>
<dbReference type="SUPFAM" id="SSF81886">
    <property type="entry name" value="Helical scaffold and wing domains of SecA"/>
    <property type="match status" value="1"/>
</dbReference>
<keyword evidence="5 14" id="KW-0963">Cytoplasm</keyword>
<comment type="subcellular location">
    <subcellularLocation>
        <location evidence="14">Cell membrane</location>
        <topology evidence="14">Peripheral membrane protein</topology>
        <orientation evidence="14">Cytoplasmic side</orientation>
    </subcellularLocation>
    <subcellularLocation>
        <location evidence="14">Cytoplasm</location>
    </subcellularLocation>
    <text evidence="14">Distribution is 50-50.</text>
</comment>
<keyword evidence="4 14" id="KW-1003">Cell membrane</keyword>
<dbReference type="FunFam" id="3.40.50.300:FF:000334">
    <property type="entry name" value="Protein translocase subunit SecA"/>
    <property type="match status" value="1"/>
</dbReference>
<evidence type="ECO:0000256" key="2">
    <source>
        <dbReference type="ARBA" id="ARBA00007650"/>
    </source>
</evidence>
<dbReference type="CDD" id="cd17928">
    <property type="entry name" value="DEXDc_SecA"/>
    <property type="match status" value="1"/>
</dbReference>
<dbReference type="InterPro" id="IPR044722">
    <property type="entry name" value="SecA_SF2_C"/>
</dbReference>
<reference evidence="19 20" key="1">
    <citation type="journal article" date="2013" name="Proc. Natl. Acad. Sci. U.S.A.">
        <title>Candidate phylum TM6 genome recovered from a hospital sink biofilm provides genomic insights into this uncultivated phylum.</title>
        <authorList>
            <person name="McLean J.S."/>
            <person name="Lombardo M.J."/>
            <person name="Badger J.H."/>
            <person name="Edlund A."/>
            <person name="Novotny M."/>
            <person name="Yee-Greenbaum J."/>
            <person name="Vyahhi N."/>
            <person name="Hall A.P."/>
            <person name="Yang Y."/>
            <person name="Dupont C.L."/>
            <person name="Ziegler M.G."/>
            <person name="Chitsaz H."/>
            <person name="Allen A.E."/>
            <person name="Yooseph S."/>
            <person name="Tesler G."/>
            <person name="Pevzner P.A."/>
            <person name="Friedman R.M."/>
            <person name="Nealson K.H."/>
            <person name="Venter J.C."/>
            <person name="Lasken R.S."/>
        </authorList>
    </citation>
    <scope>NUCLEOTIDE SEQUENCE [LARGE SCALE GENOMIC DNA]</scope>
    <source>
        <strain evidence="19 20">TM6SC1</strain>
    </source>
</reference>
<keyword evidence="13 14" id="KW-0472">Membrane</keyword>
<dbReference type="NCBIfam" id="NF009538">
    <property type="entry name" value="PRK12904.1"/>
    <property type="match status" value="1"/>
</dbReference>
<dbReference type="Pfam" id="PF02810">
    <property type="entry name" value="SEC-C"/>
    <property type="match status" value="1"/>
</dbReference>
<dbReference type="NCBIfam" id="TIGR00963">
    <property type="entry name" value="secA"/>
    <property type="match status" value="1"/>
</dbReference>
<feature type="domain" description="SecA family profile" evidence="18">
    <location>
        <begin position="3"/>
        <end position="572"/>
    </location>
</feature>
<dbReference type="SUPFAM" id="SSF81767">
    <property type="entry name" value="Pre-protein crosslinking domain of SecA"/>
    <property type="match status" value="1"/>
</dbReference>
<dbReference type="InterPro" id="IPR000185">
    <property type="entry name" value="SecA"/>
</dbReference>
<dbReference type="STRING" id="1306947.J120_04555"/>
<keyword evidence="10 14" id="KW-0653">Protein transport</keyword>
<evidence type="ECO:0000256" key="1">
    <source>
        <dbReference type="ARBA" id="ARBA00001947"/>
    </source>
</evidence>
<dbReference type="eggNOG" id="COG0653">
    <property type="taxonomic scope" value="Bacteria"/>
</dbReference>
<feature type="binding site" evidence="14">
    <location>
        <begin position="105"/>
        <end position="109"/>
    </location>
    <ligand>
        <name>ATP</name>
        <dbReference type="ChEBI" id="CHEBI:30616"/>
    </ligand>
</feature>
<comment type="catalytic activity">
    <reaction evidence="14">
        <text>ATP + H2O + cellular proteinSide 1 = ADP + phosphate + cellular proteinSide 2.</text>
        <dbReference type="EC" id="7.4.2.8"/>
    </reaction>
</comment>
<evidence type="ECO:0000256" key="11">
    <source>
        <dbReference type="ARBA" id="ARBA00022967"/>
    </source>
</evidence>
<feature type="domain" description="Helicase C-terminal" evidence="17">
    <location>
        <begin position="416"/>
        <end position="588"/>
    </location>
</feature>
<feature type="binding site" evidence="14">
    <location>
        <position position="494"/>
    </location>
    <ligand>
        <name>ATP</name>
        <dbReference type="ChEBI" id="CHEBI:30616"/>
    </ligand>
</feature>
<dbReference type="NCBIfam" id="NF006630">
    <property type="entry name" value="PRK09200.1"/>
    <property type="match status" value="1"/>
</dbReference>
<evidence type="ECO:0000259" key="16">
    <source>
        <dbReference type="PROSITE" id="PS51192"/>
    </source>
</evidence>
<dbReference type="PROSITE" id="PS51192">
    <property type="entry name" value="HELICASE_ATP_BIND_1"/>
    <property type="match status" value="1"/>
</dbReference>
<evidence type="ECO:0000256" key="4">
    <source>
        <dbReference type="ARBA" id="ARBA00022475"/>
    </source>
</evidence>
<dbReference type="GO" id="GO:0008564">
    <property type="term" value="F:protein-exporting ATPase activity"/>
    <property type="evidence" value="ECO:0007669"/>
    <property type="project" value="UniProtKB-EC"/>
</dbReference>
<dbReference type="SUPFAM" id="SSF52540">
    <property type="entry name" value="P-loop containing nucleoside triphosphate hydrolases"/>
    <property type="match status" value="2"/>
</dbReference>
<dbReference type="GO" id="GO:0043952">
    <property type="term" value="P:protein transport by the Sec complex"/>
    <property type="evidence" value="ECO:0007669"/>
    <property type="project" value="TreeGrafter"/>
</dbReference>
<evidence type="ECO:0000256" key="10">
    <source>
        <dbReference type="ARBA" id="ARBA00022927"/>
    </source>
</evidence>
<dbReference type="InterPro" id="IPR020937">
    <property type="entry name" value="SecA_CS"/>
</dbReference>
<dbReference type="InterPro" id="IPR011116">
    <property type="entry name" value="SecA_Wing/Scaffold"/>
</dbReference>
<dbReference type="Proteomes" id="UP000032214">
    <property type="component" value="Unassembled WGS sequence"/>
</dbReference>
<evidence type="ECO:0000256" key="12">
    <source>
        <dbReference type="ARBA" id="ARBA00023010"/>
    </source>
</evidence>
<dbReference type="Pfam" id="PF01043">
    <property type="entry name" value="SecA_PP_bind"/>
    <property type="match status" value="1"/>
</dbReference>
<evidence type="ECO:0000259" key="17">
    <source>
        <dbReference type="PROSITE" id="PS51194"/>
    </source>
</evidence>
<dbReference type="GO" id="GO:0017038">
    <property type="term" value="P:protein import"/>
    <property type="evidence" value="ECO:0007669"/>
    <property type="project" value="InterPro"/>
</dbReference>
<accession>A0A0D2I178</accession>
<keyword evidence="20" id="KW-1185">Reference proteome</keyword>
<dbReference type="PANTHER" id="PTHR30612:SF0">
    <property type="entry name" value="CHLOROPLAST PROTEIN-TRANSPORTING ATPASE"/>
    <property type="match status" value="1"/>
</dbReference>
<name>A0A0D2I178_9BACT</name>
<keyword evidence="6" id="KW-0479">Metal-binding</keyword>
<dbReference type="SMART" id="SM00957">
    <property type="entry name" value="SecA_DEAD"/>
    <property type="match status" value="1"/>
</dbReference>
<dbReference type="FunFam" id="3.90.1440.10:FF:000001">
    <property type="entry name" value="Preprotein translocase subunit SecA"/>
    <property type="match status" value="1"/>
</dbReference>
<evidence type="ECO:0000256" key="5">
    <source>
        <dbReference type="ARBA" id="ARBA00022490"/>
    </source>
</evidence>
<evidence type="ECO:0000256" key="14">
    <source>
        <dbReference type="HAMAP-Rule" id="MF_01382"/>
    </source>
</evidence>
<evidence type="ECO:0000256" key="3">
    <source>
        <dbReference type="ARBA" id="ARBA00022448"/>
    </source>
</evidence>
<comment type="similarity">
    <text evidence="2 14 15">Belongs to the SecA family.</text>
</comment>
<keyword evidence="9 14" id="KW-0067">ATP-binding</keyword>
<keyword evidence="11 14" id="KW-1278">Translocase</keyword>
<proteinExistence type="inferred from homology"/>
<dbReference type="InterPro" id="IPR027417">
    <property type="entry name" value="P-loop_NTPase"/>
</dbReference>
<sequence length="847" mass="95965">MIRQILSFILGTNNARQLRKIQPIVAQINAFEPEISALSDEQLAQQTVKLRQQLAQGKTLDDILPEAFATVREAAKRKLGQRHYDVQLIGGIVLHQGKIAEMKTGEGKTLTATLALYLNALEGKGAHLVTVNDYLARRDAEWMAPVYTSLGLTVGCIQNTMNDAQRKEQYQADILYGTNNEFGFDYLRDNMKFRIQDYVQRELNFAIVDEVDSILIDEARTPLIISGPADQASQLYVSADRAVSKLQKGVHYEIDEKQKSVQLTEAGNDALEQAFGVENLYAIENLTLLHHVTQALRAHALFKKDVEYVVKDGELLIVDEFTGRILPGRRYSDGLHQALEAKEGLNIEQETQTLASITLQNYFRLYKKLAGMTGTAATEAEEFYKIYKLDVISVPTNRPLIRLDKPDLIFLTQKAKYQAIIKDIQERHAKGQPILIGTISIETSELLSSILTAQGVAHEVLNAKQHAREADIVAYAGQPGKITIATNMAGRGTDIKLTPESIMAGGLYVLGTERHESRRIDNQLRGRSGRQGDPGETRFYISLEDDLIRIFAGDTLKKRMQLFGMKEDETIESSFVSKRIETAQERVEKHNFEIRKHLLEYDDVLNQQRIVVYRFRKQVLEGTEHIEELVHDMVRQSIEDLMPYIITNRTITPENLNLLYQELAQLTGLKEEQFAAAGFSTNSVDQLQSDVIDYLLKQYALYRAQKPTEVIASAEKWLMLENIDMAWKQNMLNLDHLKEGIGLRGYGQKNPLIEYKREAFAMFTEMMTSIRRDIVHHLFHVNIETFDPRALEVRRERELEDMNLVATPVLADQDPVTNVPDSSGPRVGRNDPCFCGSGKKFKKCHGA</sequence>
<dbReference type="GO" id="GO:0065002">
    <property type="term" value="P:intracellular protein transmembrane transport"/>
    <property type="evidence" value="ECO:0007669"/>
    <property type="project" value="UniProtKB-UniRule"/>
</dbReference>
<dbReference type="GO" id="GO:0046872">
    <property type="term" value="F:metal ion binding"/>
    <property type="evidence" value="ECO:0007669"/>
    <property type="project" value="UniProtKB-KW"/>
</dbReference>
<dbReference type="GO" id="GO:0031522">
    <property type="term" value="C:cell envelope Sec protein transport complex"/>
    <property type="evidence" value="ECO:0007669"/>
    <property type="project" value="TreeGrafter"/>
</dbReference>
<dbReference type="Gene3D" id="1.10.3060.10">
    <property type="entry name" value="Helical scaffold and wing domains of SecA"/>
    <property type="match status" value="1"/>
</dbReference>
<dbReference type="Pfam" id="PF07516">
    <property type="entry name" value="SecA_SW"/>
    <property type="match status" value="1"/>
</dbReference>
<comment type="subunit">
    <text evidence="14">Monomer and homodimer. Part of the essential Sec protein translocation apparatus which comprises SecA, SecYEG and auxiliary proteins SecDF. Other proteins may also be involved.</text>
</comment>
<dbReference type="GO" id="GO:0006605">
    <property type="term" value="P:protein targeting"/>
    <property type="evidence" value="ECO:0007669"/>
    <property type="project" value="UniProtKB-UniRule"/>
</dbReference>
<dbReference type="CDD" id="cd18803">
    <property type="entry name" value="SF2_C_secA"/>
    <property type="match status" value="1"/>
</dbReference>
<keyword evidence="7 14" id="KW-0547">Nucleotide-binding</keyword>
<dbReference type="InterPro" id="IPR011115">
    <property type="entry name" value="SecA_DEAD"/>
</dbReference>
<dbReference type="GO" id="GO:0005829">
    <property type="term" value="C:cytosol"/>
    <property type="evidence" value="ECO:0007669"/>
    <property type="project" value="TreeGrafter"/>
</dbReference>
<keyword evidence="8" id="KW-0862">Zinc</keyword>
<comment type="caution">
    <text evidence="19">The sequence shown here is derived from an EMBL/GenBank/DDBJ whole genome shotgun (WGS) entry which is preliminary data.</text>
</comment>
<feature type="binding site" evidence="14">
    <location>
        <position position="87"/>
    </location>
    <ligand>
        <name>ATP</name>
        <dbReference type="ChEBI" id="CHEBI:30616"/>
    </ligand>
</feature>
<dbReference type="FunFam" id="3.40.50.300:FF:000429">
    <property type="entry name" value="Preprotein translocase subunit SecA"/>
    <property type="match status" value="1"/>
</dbReference>
<dbReference type="InterPro" id="IPR036266">
    <property type="entry name" value="SecA_Wing/Scaffold_sf"/>
</dbReference>
<evidence type="ECO:0000256" key="9">
    <source>
        <dbReference type="ARBA" id="ARBA00022840"/>
    </source>
</evidence>
<dbReference type="InterPro" id="IPR014018">
    <property type="entry name" value="SecA_motor_DEAD"/>
</dbReference>
<comment type="function">
    <text evidence="14">Part of the Sec protein translocase complex. Interacts with the SecYEG preprotein conducting channel. Has a central role in coupling the hydrolysis of ATP to the transfer of proteins into and across the cell membrane, serving as an ATP-driven molecular motor driving the stepwise translocation of polypeptide chains across the membrane.</text>
</comment>
<dbReference type="Pfam" id="PF07517">
    <property type="entry name" value="SecA_DEAD"/>
    <property type="match status" value="1"/>
</dbReference>
<evidence type="ECO:0000256" key="13">
    <source>
        <dbReference type="ARBA" id="ARBA00023136"/>
    </source>
</evidence>
<comment type="cofactor">
    <cofactor evidence="1">
        <name>Zn(2+)</name>
        <dbReference type="ChEBI" id="CHEBI:29105"/>
    </cofactor>
</comment>
<dbReference type="AlphaFoldDB" id="A0A0D2I178"/>
<feature type="domain" description="Helicase ATP-binding" evidence="16">
    <location>
        <begin position="89"/>
        <end position="259"/>
    </location>
</feature>
<keyword evidence="3 14" id="KW-0813">Transport</keyword>
<evidence type="ECO:0000256" key="6">
    <source>
        <dbReference type="ARBA" id="ARBA00022723"/>
    </source>
</evidence>
<dbReference type="PRINTS" id="PR00906">
    <property type="entry name" value="SECA"/>
</dbReference>
<dbReference type="InterPro" id="IPR036670">
    <property type="entry name" value="SecA_X-link_sf"/>
</dbReference>
<dbReference type="FunFam" id="3.40.50.300:FF:000246">
    <property type="entry name" value="Preprotein translocase subunit SecA"/>
    <property type="match status" value="1"/>
</dbReference>
<organism evidence="19 20">
    <name type="scientific">candidate division TM6 bacterium JCVI TM6SC1</name>
    <dbReference type="NCBI Taxonomy" id="1306947"/>
    <lineage>
        <taxon>Bacteria</taxon>
        <taxon>Candidatus Babelota</taxon>
        <taxon>Vermiphilus</taxon>
    </lineage>
</organism>